<evidence type="ECO:0000313" key="3">
    <source>
        <dbReference type="Proteomes" id="UP000662259"/>
    </source>
</evidence>
<proteinExistence type="predicted"/>
<keyword evidence="2" id="KW-0808">Transferase</keyword>
<dbReference type="GO" id="GO:0016747">
    <property type="term" value="F:acyltransferase activity, transferring groups other than amino-acyl groups"/>
    <property type="evidence" value="ECO:0007669"/>
    <property type="project" value="InterPro"/>
</dbReference>
<dbReference type="PROSITE" id="PS51186">
    <property type="entry name" value="GNAT"/>
    <property type="match status" value="1"/>
</dbReference>
<name>A0A8I2H1J3_RHILV</name>
<evidence type="ECO:0000259" key="1">
    <source>
        <dbReference type="PROSITE" id="PS51186"/>
    </source>
</evidence>
<sequence>MKICRSAPPARGADGIGYAGRGVIRQAPTLALPLSRMNFRQAIIGAGMQISFRPLMIGDLATLRAWFEDAELSRRLSFPTDEWFAYVTNGEPARCWVAMQGDQLIAEVQVDRDGAERGYLDLAVCPDLRGRGFGAAVLSAFLSGPGQAYPILEGRIEPDNAASLACCRHCGFALLPEPDADGFIQAVYKMPRHAFGEF</sequence>
<organism evidence="2 3">
    <name type="scientific">Rhizobium leguminosarum bv. viciae</name>
    <dbReference type="NCBI Taxonomy" id="387"/>
    <lineage>
        <taxon>Bacteria</taxon>
        <taxon>Pseudomonadati</taxon>
        <taxon>Pseudomonadota</taxon>
        <taxon>Alphaproteobacteria</taxon>
        <taxon>Hyphomicrobiales</taxon>
        <taxon>Rhizobiaceae</taxon>
        <taxon>Rhizobium/Agrobacterium group</taxon>
        <taxon>Rhizobium</taxon>
    </lineage>
</organism>
<dbReference type="SUPFAM" id="SSF55729">
    <property type="entry name" value="Acyl-CoA N-acyltransferases (Nat)"/>
    <property type="match status" value="1"/>
</dbReference>
<reference evidence="2" key="1">
    <citation type="submission" date="2019-10" db="EMBL/GenBank/DDBJ databases">
        <title>Rhizobium leguminosarum symbiovar viciae collection.</title>
        <authorList>
            <person name="Boivin S."/>
            <person name="Lepetit M."/>
        </authorList>
    </citation>
    <scope>NUCLEOTIDE SEQUENCE</scope>
    <source>
        <strain evidence="2">L143</strain>
    </source>
</reference>
<dbReference type="InterPro" id="IPR016181">
    <property type="entry name" value="Acyl_CoA_acyltransferase"/>
</dbReference>
<accession>A0A8I2H1J3</accession>
<dbReference type="EMBL" id="WIEZ01000030">
    <property type="protein sequence ID" value="NKM50027.1"/>
    <property type="molecule type" value="Genomic_DNA"/>
</dbReference>
<dbReference type="CDD" id="cd04301">
    <property type="entry name" value="NAT_SF"/>
    <property type="match status" value="1"/>
</dbReference>
<protein>
    <submittedName>
        <fullName evidence="2">GNAT family N-acetyltransferase</fullName>
    </submittedName>
</protein>
<dbReference type="InterPro" id="IPR000182">
    <property type="entry name" value="GNAT_dom"/>
</dbReference>
<dbReference type="Gene3D" id="3.40.630.30">
    <property type="match status" value="1"/>
</dbReference>
<evidence type="ECO:0000313" key="2">
    <source>
        <dbReference type="EMBL" id="NKM50027.1"/>
    </source>
</evidence>
<dbReference type="Pfam" id="PF00583">
    <property type="entry name" value="Acetyltransf_1"/>
    <property type="match status" value="1"/>
</dbReference>
<feature type="domain" description="N-acetyltransferase" evidence="1">
    <location>
        <begin position="50"/>
        <end position="191"/>
    </location>
</feature>
<gene>
    <name evidence="2" type="ORF">GFL91_34945</name>
</gene>
<dbReference type="AlphaFoldDB" id="A0A8I2H1J3"/>
<dbReference type="Proteomes" id="UP000662259">
    <property type="component" value="Unassembled WGS sequence"/>
</dbReference>
<comment type="caution">
    <text evidence="2">The sequence shown here is derived from an EMBL/GenBank/DDBJ whole genome shotgun (WGS) entry which is preliminary data.</text>
</comment>